<dbReference type="Gene3D" id="3.40.50.720">
    <property type="entry name" value="NAD(P)-binding Rossmann-like Domain"/>
    <property type="match status" value="1"/>
</dbReference>
<dbReference type="RefSeq" id="WP_236115340.1">
    <property type="nucleotide sequence ID" value="NZ_JAKGTI010000003.1"/>
</dbReference>
<dbReference type="InterPro" id="IPR002364">
    <property type="entry name" value="Quin_OxRdtase/zeta-crystal_CS"/>
</dbReference>
<dbReference type="InterPro" id="IPR013154">
    <property type="entry name" value="ADH-like_N"/>
</dbReference>
<dbReference type="Pfam" id="PF13602">
    <property type="entry name" value="ADH_zinc_N_2"/>
    <property type="match status" value="1"/>
</dbReference>
<dbReference type="EMBL" id="JAKGTI010000003">
    <property type="protein sequence ID" value="MCF4099657.1"/>
    <property type="molecule type" value="Genomic_DNA"/>
</dbReference>
<dbReference type="SUPFAM" id="SSF50129">
    <property type="entry name" value="GroES-like"/>
    <property type="match status" value="1"/>
</dbReference>
<proteinExistence type="predicted"/>
<gene>
    <name evidence="2" type="ORF">L1I42_14270</name>
</gene>
<organism evidence="2 3">
    <name type="scientific">Maritalea mediterranea</name>
    <dbReference type="NCBI Taxonomy" id="2909667"/>
    <lineage>
        <taxon>Bacteria</taxon>
        <taxon>Pseudomonadati</taxon>
        <taxon>Pseudomonadota</taxon>
        <taxon>Alphaproteobacteria</taxon>
        <taxon>Hyphomicrobiales</taxon>
        <taxon>Devosiaceae</taxon>
        <taxon>Maritalea</taxon>
    </lineage>
</organism>
<dbReference type="InterPro" id="IPR052733">
    <property type="entry name" value="Chloroplast_QOR"/>
</dbReference>
<name>A0ABS9E9U3_9HYPH</name>
<dbReference type="InterPro" id="IPR036291">
    <property type="entry name" value="NAD(P)-bd_dom_sf"/>
</dbReference>
<dbReference type="PANTHER" id="PTHR44013:SF1">
    <property type="entry name" value="ZINC-TYPE ALCOHOL DEHYDROGENASE-LIKE PROTEIN C16A3.02C"/>
    <property type="match status" value="1"/>
</dbReference>
<evidence type="ECO:0000313" key="2">
    <source>
        <dbReference type="EMBL" id="MCF4099657.1"/>
    </source>
</evidence>
<evidence type="ECO:0000313" key="3">
    <source>
        <dbReference type="Proteomes" id="UP001201217"/>
    </source>
</evidence>
<sequence>MTNQTMKAVYYERFGDPDVLQIRDMPIPAPKDNEVLIRVEAVHMGNGDALARRGKSPWPLMKIPAKLLLGLFRPRNRILGGEFAGVVDKVGSKVTKYQPGDRVFGFTDMQFGAQAEFVCLPETAPFTHCPDNVSFDDAAAIGGSNAQTAWYFIKTANIKPGDKVLINGASGGIGRVAVQLAKHFGAHVTGTCSAQNMELVRKLGADEAIDYRATDFTKGNEKYDVIIDCAGFLPFEKVAPVLTDKGKHLLAMFHISHLLQQRKTKGKGGKEQLCVLAPAAPESLAGIADLLSSGELKPVISHRFPIDQAVEAARLYDTNSQQGCIIIHPQDGNSQ</sequence>
<dbReference type="CDD" id="cd08267">
    <property type="entry name" value="MDR1"/>
    <property type="match status" value="1"/>
</dbReference>
<dbReference type="SMART" id="SM00829">
    <property type="entry name" value="PKS_ER"/>
    <property type="match status" value="1"/>
</dbReference>
<dbReference type="PANTHER" id="PTHR44013">
    <property type="entry name" value="ZINC-TYPE ALCOHOL DEHYDROGENASE-LIKE PROTEIN C16A3.02C"/>
    <property type="match status" value="1"/>
</dbReference>
<dbReference type="Pfam" id="PF08240">
    <property type="entry name" value="ADH_N"/>
    <property type="match status" value="1"/>
</dbReference>
<dbReference type="Gene3D" id="3.90.180.10">
    <property type="entry name" value="Medium-chain alcohol dehydrogenases, catalytic domain"/>
    <property type="match status" value="1"/>
</dbReference>
<feature type="domain" description="Enoyl reductase (ER)" evidence="1">
    <location>
        <begin position="15"/>
        <end position="327"/>
    </location>
</feature>
<reference evidence="2 3" key="1">
    <citation type="submission" date="2022-01" db="EMBL/GenBank/DDBJ databases">
        <title>Maritalea mediterranea sp. nov., isolated from marine plastic residues from the Malva-rosa beach (Valencia, Spain).</title>
        <authorList>
            <person name="Vidal-Verdu A."/>
            <person name="Molina-Menor E."/>
            <person name="Pascual J."/>
            <person name="Pereto J."/>
            <person name="Porcar M."/>
        </authorList>
    </citation>
    <scope>NUCLEOTIDE SEQUENCE [LARGE SCALE GENOMIC DNA]</scope>
    <source>
        <strain evidence="2 3">P4.10X</strain>
    </source>
</reference>
<evidence type="ECO:0000259" key="1">
    <source>
        <dbReference type="SMART" id="SM00829"/>
    </source>
</evidence>
<dbReference type="InterPro" id="IPR020843">
    <property type="entry name" value="ER"/>
</dbReference>
<dbReference type="Proteomes" id="UP001201217">
    <property type="component" value="Unassembled WGS sequence"/>
</dbReference>
<dbReference type="PROSITE" id="PS01162">
    <property type="entry name" value="QOR_ZETA_CRYSTAL"/>
    <property type="match status" value="1"/>
</dbReference>
<dbReference type="InterPro" id="IPR011032">
    <property type="entry name" value="GroES-like_sf"/>
</dbReference>
<accession>A0ABS9E9U3</accession>
<protein>
    <submittedName>
        <fullName evidence="2">NAD(P)-dependent alcohol dehydrogenase</fullName>
    </submittedName>
</protein>
<keyword evidence="3" id="KW-1185">Reference proteome</keyword>
<comment type="caution">
    <text evidence="2">The sequence shown here is derived from an EMBL/GenBank/DDBJ whole genome shotgun (WGS) entry which is preliminary data.</text>
</comment>
<dbReference type="SUPFAM" id="SSF51735">
    <property type="entry name" value="NAD(P)-binding Rossmann-fold domains"/>
    <property type="match status" value="1"/>
</dbReference>